<dbReference type="RefSeq" id="WP_136532994.1">
    <property type="nucleotide sequence ID" value="NZ_STGY01000007.1"/>
</dbReference>
<dbReference type="AlphaFoldDB" id="A0A4S8QEX0"/>
<protein>
    <submittedName>
        <fullName evidence="1">Nucleoside/nucleotide kinase family protein</fullName>
    </submittedName>
</protein>
<name>A0A4S8QEX0_9ACTN</name>
<keyword evidence="1" id="KW-0808">Transferase</keyword>
<dbReference type="GO" id="GO:0016301">
    <property type="term" value="F:kinase activity"/>
    <property type="evidence" value="ECO:0007669"/>
    <property type="project" value="UniProtKB-KW"/>
</dbReference>
<keyword evidence="1" id="KW-0418">Kinase</keyword>
<dbReference type="NCBIfam" id="NF006743">
    <property type="entry name" value="PRK09270.1-2"/>
    <property type="match status" value="1"/>
</dbReference>
<evidence type="ECO:0000313" key="2">
    <source>
        <dbReference type="Proteomes" id="UP000308760"/>
    </source>
</evidence>
<dbReference type="Gene3D" id="3.40.50.300">
    <property type="entry name" value="P-loop containing nucleotide triphosphate hydrolases"/>
    <property type="match status" value="1"/>
</dbReference>
<comment type="caution">
    <text evidence="1">The sequence shown here is derived from an EMBL/GenBank/DDBJ whole genome shotgun (WGS) entry which is preliminary data.</text>
</comment>
<dbReference type="InterPro" id="IPR027417">
    <property type="entry name" value="P-loop_NTPase"/>
</dbReference>
<proteinExistence type="predicted"/>
<dbReference type="Proteomes" id="UP000308760">
    <property type="component" value="Unassembled WGS sequence"/>
</dbReference>
<dbReference type="EMBL" id="STGY01000007">
    <property type="protein sequence ID" value="THV43153.1"/>
    <property type="molecule type" value="Genomic_DNA"/>
</dbReference>
<evidence type="ECO:0000313" key="1">
    <source>
        <dbReference type="EMBL" id="THV43153.1"/>
    </source>
</evidence>
<organism evidence="1 2">
    <name type="scientific">Glycomyces buryatensis</name>
    <dbReference type="NCBI Taxonomy" id="2570927"/>
    <lineage>
        <taxon>Bacteria</taxon>
        <taxon>Bacillati</taxon>
        <taxon>Actinomycetota</taxon>
        <taxon>Actinomycetes</taxon>
        <taxon>Glycomycetales</taxon>
        <taxon>Glycomycetaceae</taxon>
        <taxon>Glycomyces</taxon>
    </lineage>
</organism>
<sequence>MTNEGDEAVSVEKLEAADLLKRVRSLSGGGRRVLIGIAGSPGAGKSTVAQWLARALDPEGRRAVWVPLDGFHLADAELVRLGRADRKGAIDTFDGHGYRDLLSRLATDRDAIVYAPAFDRDIEQPIAGSIPVFPETDFVVTEGNYLLDDDAPWPAVRKALTESWYCQTHEPTRLTRLIARHERFGKSPTEARQWVRAVDEANARRIRGSRARADLVFDYETLGLSPGPA</sequence>
<dbReference type="PANTHER" id="PTHR10285">
    <property type="entry name" value="URIDINE KINASE"/>
    <property type="match status" value="1"/>
</dbReference>
<gene>
    <name evidence="1" type="ORF">FAB82_02680</name>
</gene>
<reference evidence="2" key="1">
    <citation type="submission" date="2019-04" db="EMBL/GenBank/DDBJ databases">
        <title>Nocardioides xinjiangensis sp. nov.</title>
        <authorList>
            <person name="Liu S."/>
        </authorList>
    </citation>
    <scope>NUCLEOTIDE SEQUENCE [LARGE SCALE GENOMIC DNA]</scope>
    <source>
        <strain evidence="2">18</strain>
    </source>
</reference>
<keyword evidence="2" id="KW-1185">Reference proteome</keyword>
<dbReference type="Pfam" id="PF03308">
    <property type="entry name" value="MeaB"/>
    <property type="match status" value="1"/>
</dbReference>
<accession>A0A4S8QEX0</accession>
<dbReference type="SUPFAM" id="SSF52540">
    <property type="entry name" value="P-loop containing nucleoside triphosphate hydrolases"/>
    <property type="match status" value="1"/>
</dbReference>
<reference evidence="1 2" key="2">
    <citation type="submission" date="2019-05" db="EMBL/GenBank/DDBJ databases">
        <title>Glycomyces buryatensis sp. nov.</title>
        <authorList>
            <person name="Nikitina E."/>
        </authorList>
    </citation>
    <scope>NUCLEOTIDE SEQUENCE [LARGE SCALE GENOMIC DNA]</scope>
    <source>
        <strain evidence="1 2">18</strain>
    </source>
</reference>
<dbReference type="OrthoDB" id="3192509at2"/>